<dbReference type="Proteomes" id="UP000673975">
    <property type="component" value="Unassembled WGS sequence"/>
</dbReference>
<dbReference type="Pfam" id="PF02874">
    <property type="entry name" value="ATP-synt_ab_N"/>
    <property type="match status" value="1"/>
</dbReference>
<dbReference type="GO" id="GO:0008564">
    <property type="term" value="F:protein-exporting ATPase activity"/>
    <property type="evidence" value="ECO:0007669"/>
    <property type="project" value="UniProtKB-EC"/>
</dbReference>
<dbReference type="InterPro" id="IPR027417">
    <property type="entry name" value="P-loop_NTPase"/>
</dbReference>
<evidence type="ECO:0000259" key="9">
    <source>
        <dbReference type="SMART" id="SM00382"/>
    </source>
</evidence>
<keyword evidence="5" id="KW-0067">ATP-binding</keyword>
<dbReference type="PANTHER" id="PTHR15184:SF9">
    <property type="entry name" value="SPI-1 TYPE 3 SECRETION SYSTEM ATPASE"/>
    <property type="match status" value="1"/>
</dbReference>
<dbReference type="PROSITE" id="PS00152">
    <property type="entry name" value="ATPASE_ALPHA_BETA"/>
    <property type="match status" value="1"/>
</dbReference>
<gene>
    <name evidence="10" type="ORF">NATSA_04585</name>
</gene>
<protein>
    <submittedName>
        <fullName evidence="10">FliI/YscN family ATPase</fullName>
    </submittedName>
</protein>
<evidence type="ECO:0000256" key="6">
    <source>
        <dbReference type="ARBA" id="ARBA00022927"/>
    </source>
</evidence>
<dbReference type="InterPro" id="IPR004100">
    <property type="entry name" value="ATPase_F1/V1/A1_a/bsu_N"/>
</dbReference>
<evidence type="ECO:0000313" key="11">
    <source>
        <dbReference type="Proteomes" id="UP000673975"/>
    </source>
</evidence>
<comment type="subcellular location">
    <subcellularLocation>
        <location evidence="1">Cytoplasm</location>
    </subcellularLocation>
</comment>
<reference evidence="10" key="1">
    <citation type="submission" date="2021-02" db="EMBL/GenBank/DDBJ databases">
        <title>Natronogracilivirga saccharolytica gen. nov. sp. nov. a new anaerobic, haloalkiliphilic carbohydrate-fermenting bacterium from soda lake and proposing of Cyclonatronumiaceae fam. nov. in the phylum Balneolaeota.</title>
        <authorList>
            <person name="Zhilina T.N."/>
            <person name="Sorokin D.Y."/>
            <person name="Zavarzina D.G."/>
            <person name="Toshchakov S.V."/>
            <person name="Kublanov I.V."/>
        </authorList>
    </citation>
    <scope>NUCLEOTIDE SEQUENCE</scope>
    <source>
        <strain evidence="10">Z-1702</strain>
    </source>
</reference>
<dbReference type="InterPro" id="IPR020003">
    <property type="entry name" value="ATPase_a/bsu_AS"/>
</dbReference>
<proteinExistence type="predicted"/>
<comment type="catalytic activity">
    <reaction evidence="8">
        <text>ATP + H2O + cellular proteinSide 1 = ADP + phosphate + cellular proteinSide 2.</text>
        <dbReference type="EC" id="7.4.2.8"/>
    </reaction>
</comment>
<dbReference type="PANTHER" id="PTHR15184">
    <property type="entry name" value="ATP SYNTHASE"/>
    <property type="match status" value="1"/>
</dbReference>
<dbReference type="GO" id="GO:0046933">
    <property type="term" value="F:proton-transporting ATP synthase activity, rotational mechanism"/>
    <property type="evidence" value="ECO:0007669"/>
    <property type="project" value="TreeGrafter"/>
</dbReference>
<dbReference type="InterPro" id="IPR000194">
    <property type="entry name" value="ATPase_F1/V1/A1_a/bsu_nucl-bd"/>
</dbReference>
<evidence type="ECO:0000256" key="4">
    <source>
        <dbReference type="ARBA" id="ARBA00022741"/>
    </source>
</evidence>
<dbReference type="FunFam" id="3.40.50.12240:FF:000002">
    <property type="entry name" value="Flagellum-specific ATP synthase FliI"/>
    <property type="match status" value="1"/>
</dbReference>
<dbReference type="CDD" id="cd01136">
    <property type="entry name" value="ATPase_flagellum-secretory_path_III"/>
    <property type="match status" value="1"/>
</dbReference>
<dbReference type="NCBIfam" id="TIGR01026">
    <property type="entry name" value="fliI_yscN"/>
    <property type="match status" value="1"/>
</dbReference>
<dbReference type="GO" id="GO:0030257">
    <property type="term" value="C:type III protein secretion system complex"/>
    <property type="evidence" value="ECO:0007669"/>
    <property type="project" value="InterPro"/>
</dbReference>
<dbReference type="InterPro" id="IPR005714">
    <property type="entry name" value="ATPase_T3SS_FliI/YscN"/>
</dbReference>
<name>A0A8J7RS45_9BACT</name>
<dbReference type="InterPro" id="IPR040627">
    <property type="entry name" value="T3SS_ATPase_C"/>
</dbReference>
<keyword evidence="11" id="KW-1185">Reference proteome</keyword>
<keyword evidence="3" id="KW-0963">Cytoplasm</keyword>
<evidence type="ECO:0000256" key="7">
    <source>
        <dbReference type="ARBA" id="ARBA00022967"/>
    </source>
</evidence>
<comment type="caution">
    <text evidence="10">The sequence shown here is derived from an EMBL/GenBank/DDBJ whole genome shotgun (WGS) entry which is preliminary data.</text>
</comment>
<keyword evidence="2" id="KW-0813">Transport</keyword>
<keyword evidence="6" id="KW-0653">Protein transport</keyword>
<dbReference type="InterPro" id="IPR003593">
    <property type="entry name" value="AAA+_ATPase"/>
</dbReference>
<evidence type="ECO:0000256" key="2">
    <source>
        <dbReference type="ARBA" id="ARBA00022448"/>
    </source>
</evidence>
<dbReference type="GO" id="GO:0005524">
    <property type="term" value="F:ATP binding"/>
    <property type="evidence" value="ECO:0007669"/>
    <property type="project" value="UniProtKB-KW"/>
</dbReference>
<dbReference type="EMBL" id="JAFIDN010000003">
    <property type="protein sequence ID" value="MBP3191937.1"/>
    <property type="molecule type" value="Genomic_DNA"/>
</dbReference>
<evidence type="ECO:0000256" key="8">
    <source>
        <dbReference type="ARBA" id="ARBA00034006"/>
    </source>
</evidence>
<dbReference type="Pfam" id="PF00006">
    <property type="entry name" value="ATP-synt_ab"/>
    <property type="match status" value="1"/>
</dbReference>
<keyword evidence="7" id="KW-1278">Translocase</keyword>
<dbReference type="InterPro" id="IPR050053">
    <property type="entry name" value="ATPase_alpha/beta_chains"/>
</dbReference>
<dbReference type="GO" id="GO:0005737">
    <property type="term" value="C:cytoplasm"/>
    <property type="evidence" value="ECO:0007669"/>
    <property type="project" value="UniProtKB-SubCell"/>
</dbReference>
<feature type="domain" description="AAA+ ATPase" evidence="9">
    <location>
        <begin position="168"/>
        <end position="349"/>
    </location>
</feature>
<evidence type="ECO:0000256" key="3">
    <source>
        <dbReference type="ARBA" id="ARBA00022490"/>
    </source>
</evidence>
<dbReference type="Gene3D" id="3.40.50.12240">
    <property type="match status" value="1"/>
</dbReference>
<evidence type="ECO:0000256" key="1">
    <source>
        <dbReference type="ARBA" id="ARBA00004496"/>
    </source>
</evidence>
<organism evidence="10 11">
    <name type="scientific">Natronogracilivirga saccharolytica</name>
    <dbReference type="NCBI Taxonomy" id="2812953"/>
    <lineage>
        <taxon>Bacteria</taxon>
        <taxon>Pseudomonadati</taxon>
        <taxon>Balneolota</taxon>
        <taxon>Balneolia</taxon>
        <taxon>Balneolales</taxon>
        <taxon>Cyclonatronaceae</taxon>
        <taxon>Natronogracilivirga</taxon>
    </lineage>
</organism>
<accession>A0A8J7RS45</accession>
<dbReference type="RefSeq" id="WP_210510838.1">
    <property type="nucleotide sequence ID" value="NZ_JAFIDN010000003.1"/>
</dbReference>
<dbReference type="AlphaFoldDB" id="A0A8J7RS45"/>
<dbReference type="GO" id="GO:0030254">
    <property type="term" value="P:protein secretion by the type III secretion system"/>
    <property type="evidence" value="ECO:0007669"/>
    <property type="project" value="InterPro"/>
</dbReference>
<dbReference type="GO" id="GO:0016887">
    <property type="term" value="F:ATP hydrolysis activity"/>
    <property type="evidence" value="ECO:0007669"/>
    <property type="project" value="InterPro"/>
</dbReference>
<keyword evidence="4" id="KW-0547">Nucleotide-binding</keyword>
<dbReference type="SUPFAM" id="SSF52540">
    <property type="entry name" value="P-loop containing nucleoside triphosphate hydrolases"/>
    <property type="match status" value="1"/>
</dbReference>
<dbReference type="Pfam" id="PF18269">
    <property type="entry name" value="T3SS_ATPase_C"/>
    <property type="match status" value="1"/>
</dbReference>
<dbReference type="SMART" id="SM00382">
    <property type="entry name" value="AAA"/>
    <property type="match status" value="1"/>
</dbReference>
<evidence type="ECO:0000313" key="10">
    <source>
        <dbReference type="EMBL" id="MBP3191937.1"/>
    </source>
</evidence>
<sequence length="446" mass="48050">MSTSTISQQSLSGHFGQIRDKIPLIPSGPKRYGKVSTVIGTIVECTGLQACVGEIYAIHTQTGKTILSEVVGIREKETLLMPYDRIEGLKSGCLVELSSRPMTLAIGDDMLGRVVDADGLPIDHKGAILNGEHQPVYNDPPGPLERTRIDEPMFTGVRAIDAINTLGMGQRMGIFAGSGVGKSVLMGMIARHSAADVNVIGLIGERGREVSEFITDALGEEGLKRSVVVAVTSDNAAMSRVKGASTATAIAEYFRDKGKNVLLMLDSVTRVAMAQREIGLASGEPPTTKGYPPSVFALLPKVLERAGKTDKGSITGLYTVLVDNDDMNEPVADAVRSILDGHIVLSRRLAHKNHYPAIDVLESVSRVMPQIISPEDRSVAMKAREILATYREAEDLINIGAYVKGSNPKIDEAIKKNPGLESFLKQNMDEADFNKDLWGSLKKLTS</sequence>
<evidence type="ECO:0000256" key="5">
    <source>
        <dbReference type="ARBA" id="ARBA00022840"/>
    </source>
</evidence>
<dbReference type="CDD" id="cd18117">
    <property type="entry name" value="ATP-synt_flagellum-secretory_path_III_N"/>
    <property type="match status" value="1"/>
</dbReference>